<evidence type="ECO:0000259" key="4">
    <source>
        <dbReference type="PROSITE" id="PS50109"/>
    </source>
</evidence>
<feature type="modified residue" description="4-aspartylphosphate" evidence="2">
    <location>
        <position position="1171"/>
    </location>
</feature>
<dbReference type="InterPro" id="IPR004358">
    <property type="entry name" value="Sig_transdc_His_kin-like_C"/>
</dbReference>
<reference evidence="6 7" key="1">
    <citation type="submission" date="2019-07" db="EMBL/GenBank/DDBJ databases">
        <title>Finished genome of Venturia effusa.</title>
        <authorList>
            <person name="Young C.A."/>
            <person name="Cox M.P."/>
            <person name="Ganley A.R.D."/>
            <person name="David W.J."/>
        </authorList>
    </citation>
    <scope>NUCLEOTIDE SEQUENCE [LARGE SCALE GENOMIC DNA]</scope>
    <source>
        <strain evidence="7">albino</strain>
    </source>
</reference>
<dbReference type="SMART" id="SM00448">
    <property type="entry name" value="REC"/>
    <property type="match status" value="1"/>
</dbReference>
<dbReference type="Proteomes" id="UP000316270">
    <property type="component" value="Chromosome 11"/>
</dbReference>
<dbReference type="EMBL" id="CP042195">
    <property type="protein sequence ID" value="QDS74420.1"/>
    <property type="molecule type" value="Genomic_DNA"/>
</dbReference>
<evidence type="ECO:0000256" key="3">
    <source>
        <dbReference type="SAM" id="MobiDB-lite"/>
    </source>
</evidence>
<dbReference type="SUPFAM" id="SSF52172">
    <property type="entry name" value="CheY-like"/>
    <property type="match status" value="1"/>
</dbReference>
<feature type="domain" description="Response regulatory" evidence="5">
    <location>
        <begin position="1114"/>
        <end position="1242"/>
    </location>
</feature>
<dbReference type="SUPFAM" id="SSF55874">
    <property type="entry name" value="ATPase domain of HSP90 chaperone/DNA topoisomerase II/histidine kinase"/>
    <property type="match status" value="1"/>
</dbReference>
<dbReference type="PROSITE" id="PS50110">
    <property type="entry name" value="RESPONSE_REGULATORY"/>
    <property type="match status" value="1"/>
</dbReference>
<dbReference type="InterPro" id="IPR058846">
    <property type="entry name" value="PAS-like"/>
</dbReference>
<dbReference type="PANTHER" id="PTHR43719">
    <property type="entry name" value="TWO-COMPONENT HISTIDINE KINASE"/>
    <property type="match status" value="1"/>
</dbReference>
<gene>
    <name evidence="6" type="ORF">FKW77_005958</name>
</gene>
<evidence type="ECO:0000313" key="7">
    <source>
        <dbReference type="Proteomes" id="UP000316270"/>
    </source>
</evidence>
<dbReference type="STRING" id="50376.A0A517LFK9"/>
<dbReference type="InterPro" id="IPR003594">
    <property type="entry name" value="HATPase_dom"/>
</dbReference>
<dbReference type="Gene3D" id="3.40.50.2300">
    <property type="match status" value="1"/>
</dbReference>
<dbReference type="SUPFAM" id="SSF55785">
    <property type="entry name" value="PYP-like sensor domain (PAS domain)"/>
    <property type="match status" value="1"/>
</dbReference>
<dbReference type="SUPFAM" id="SSF47384">
    <property type="entry name" value="Homodimeric domain of signal transducing histidine kinase"/>
    <property type="match status" value="1"/>
</dbReference>
<protein>
    <recommendedName>
        <fullName evidence="8">Histidine kinase</fullName>
    </recommendedName>
</protein>
<dbReference type="InterPro" id="IPR003661">
    <property type="entry name" value="HisK_dim/P_dom"/>
</dbReference>
<name>A0A517LFK9_9PEZI</name>
<dbReference type="InterPro" id="IPR011006">
    <property type="entry name" value="CheY-like_superfamily"/>
</dbReference>
<dbReference type="Pfam" id="PF00072">
    <property type="entry name" value="Response_reg"/>
    <property type="match status" value="1"/>
</dbReference>
<evidence type="ECO:0000256" key="1">
    <source>
        <dbReference type="ARBA" id="ARBA00022553"/>
    </source>
</evidence>
<dbReference type="PANTHER" id="PTHR43719:SF30">
    <property type="entry name" value="TWO-COMPONENT SYSTEM RESPONSE REGULATOR"/>
    <property type="match status" value="1"/>
</dbReference>
<dbReference type="Pfam" id="PF02518">
    <property type="entry name" value="HATPase_c"/>
    <property type="match status" value="1"/>
</dbReference>
<dbReference type="Gene3D" id="1.10.287.130">
    <property type="match status" value="1"/>
</dbReference>
<dbReference type="Gene3D" id="3.30.450.20">
    <property type="entry name" value="PAS domain"/>
    <property type="match status" value="2"/>
</dbReference>
<dbReference type="InterPro" id="IPR001789">
    <property type="entry name" value="Sig_transdc_resp-reg_receiver"/>
</dbReference>
<dbReference type="CDD" id="cd16922">
    <property type="entry name" value="HATPase_EvgS-ArcB-TorS-like"/>
    <property type="match status" value="1"/>
</dbReference>
<dbReference type="AlphaFoldDB" id="A0A517LFK9"/>
<dbReference type="CDD" id="cd17546">
    <property type="entry name" value="REC_hyHK_CKI1_RcsC-like"/>
    <property type="match status" value="1"/>
</dbReference>
<accession>A0A517LFK9</accession>
<evidence type="ECO:0000259" key="5">
    <source>
        <dbReference type="PROSITE" id="PS50110"/>
    </source>
</evidence>
<dbReference type="Gene3D" id="3.30.565.10">
    <property type="entry name" value="Histidine kinase-like ATPase, C-terminal domain"/>
    <property type="match status" value="1"/>
</dbReference>
<dbReference type="SMART" id="SM00387">
    <property type="entry name" value="HATPase_c"/>
    <property type="match status" value="1"/>
</dbReference>
<dbReference type="Pfam" id="PF26131">
    <property type="entry name" value="PAS-like"/>
    <property type="match status" value="1"/>
</dbReference>
<dbReference type="CDD" id="cd00082">
    <property type="entry name" value="HisKA"/>
    <property type="match status" value="1"/>
</dbReference>
<feature type="region of interest" description="Disordered" evidence="3">
    <location>
        <begin position="151"/>
        <end position="222"/>
    </location>
</feature>
<dbReference type="InterPro" id="IPR000014">
    <property type="entry name" value="PAS"/>
</dbReference>
<dbReference type="InterPro" id="IPR005467">
    <property type="entry name" value="His_kinase_dom"/>
</dbReference>
<dbReference type="PRINTS" id="PR00344">
    <property type="entry name" value="BCTRLSENSOR"/>
</dbReference>
<dbReference type="InterPro" id="IPR036890">
    <property type="entry name" value="HATPase_C_sf"/>
</dbReference>
<sequence>MEPGVDGLEALSIKEFLDADPRPTFIIDLGKDDEHFLGNGRPIAAVFCNTALQSHEVLFDLVVGVALLAPQDSSRAKFESWATGQTRFDDSRDVYPSSFLYGGMLWTGSTVRRRWRLISGNMLWQPTTDVQDLSTGPPREVTTGGSLLERLQTTKRRLESKSSRTLIGPRNEEEMAMPADSGTLVCSAQAPQRRPSTRPSCLPESEGETSSGGTGRSSNTKGSISLAEVPATAVPDWTANNPSGLLSPHMLFAREVDWAVTPLGPMKSWSPELRQLANLCMGSSHPIALFWGAELTMLYNNAYAVEVAGNKHPSLMGTGFRGPFSEMWDFVEPVFTECARTGISARKENDCLPIERYGFLEETFFSWTFTPVYGGTHRIIGFYNAPFEVTKQVLSQRRMQMINKVGEHVALAKTVKCFWGLLLEALGHNHRDVPFALLYSVGPGDEEDEDRSTMSSGSTCPLKSCHLEGSIGVPDGHPAAPQQLDLKRGREGFIPSFRESMRTREPTTLHTRDGTLPEELLEGIAWRGFGDPCRVAIIFPIRPTNGENVMAFLLLGVNPRRPYDSDYKAFSNMLNRQLATSLASVILFEEEIRRGRDAAEEAALEQEQLTQALDLQTSRLKRMTALSPLGMVNISPKGVIREANDRYFEMTGHPRDHVHEFSFMDHINEASRRPLMDGWLRMVVDHFPYTGELLLDVPSVKKTNFDGESIDYWVLITAQPEFASDGSPRSVMGTLTDISHMKWAQGLQDKRLTEAEETRRQQNEFIDVTCHEIRNPLSAILQCADDISSTMGTYLSEGALAPLEVEESCIESANTIAFCVQHQKAIVDDILTVSKLDSNLLMITPDKVKPLEVARRAVKMFDAELHSKNIQVNFEAHSSFEELKVEWMMLDPSRVLQILINLMTNAIKFTANSDTKTITVSIAVSQDPPVVAGTQRFDYIPTKGAIVYPATGDDWGLGDVLFLRLQVQDTGCGLNEEEMQQLFKKFSQASRRTHAQYGGSGLGLYICRQLAELHGGQIGVASQAGVGSTFGFYVMARKSEKPEHIRSRRIRAHTPGFSADMSVHQAATMPVLEQALPTPSLLTPPSMAPALLTSMTTKPAVPAISSEFDPKNLDILVVEDNLINQKILVQQLRKVGSSVSAANDGLAALAFLEGTSYCLPGGKRLSIILMDLEMPNMDGLTCVSEIRKMEKAGSIQGHVPVIAVTANVREEQIKVALNSGMDGVLSKPFRIPDVLAKIEDLLAALAAT</sequence>
<evidence type="ECO:0000313" key="6">
    <source>
        <dbReference type="EMBL" id="QDS74420.1"/>
    </source>
</evidence>
<proteinExistence type="predicted"/>
<feature type="domain" description="Histidine kinase" evidence="4">
    <location>
        <begin position="768"/>
        <end position="1038"/>
    </location>
</feature>
<dbReference type="PROSITE" id="PS50109">
    <property type="entry name" value="HIS_KIN"/>
    <property type="match status" value="1"/>
</dbReference>
<evidence type="ECO:0000256" key="2">
    <source>
        <dbReference type="PROSITE-ProRule" id="PRU00169"/>
    </source>
</evidence>
<keyword evidence="7" id="KW-1185">Reference proteome</keyword>
<dbReference type="InterPro" id="IPR035965">
    <property type="entry name" value="PAS-like_dom_sf"/>
</dbReference>
<dbReference type="InterPro" id="IPR050956">
    <property type="entry name" value="2C_system_His_kinase"/>
</dbReference>
<dbReference type="InterPro" id="IPR036097">
    <property type="entry name" value="HisK_dim/P_sf"/>
</dbReference>
<dbReference type="OrthoDB" id="303614at2759"/>
<evidence type="ECO:0008006" key="8">
    <source>
        <dbReference type="Google" id="ProtNLM"/>
    </source>
</evidence>
<keyword evidence="1 2" id="KW-0597">Phosphoprotein</keyword>
<dbReference type="CDD" id="cd00130">
    <property type="entry name" value="PAS"/>
    <property type="match status" value="1"/>
</dbReference>
<organism evidence="6 7">
    <name type="scientific">Venturia effusa</name>
    <dbReference type="NCBI Taxonomy" id="50376"/>
    <lineage>
        <taxon>Eukaryota</taxon>
        <taxon>Fungi</taxon>
        <taxon>Dikarya</taxon>
        <taxon>Ascomycota</taxon>
        <taxon>Pezizomycotina</taxon>
        <taxon>Dothideomycetes</taxon>
        <taxon>Pleosporomycetidae</taxon>
        <taxon>Venturiales</taxon>
        <taxon>Venturiaceae</taxon>
        <taxon>Venturia</taxon>
    </lineage>
</organism>
<dbReference type="GO" id="GO:0000155">
    <property type="term" value="F:phosphorelay sensor kinase activity"/>
    <property type="evidence" value="ECO:0007669"/>
    <property type="project" value="InterPro"/>
</dbReference>